<proteinExistence type="predicted"/>
<dbReference type="Proteomes" id="UP001066276">
    <property type="component" value="Chromosome 8"/>
</dbReference>
<feature type="region of interest" description="Disordered" evidence="1">
    <location>
        <begin position="1"/>
        <end position="99"/>
    </location>
</feature>
<dbReference type="EMBL" id="JANPWB010000012">
    <property type="protein sequence ID" value="KAJ1120506.1"/>
    <property type="molecule type" value="Genomic_DNA"/>
</dbReference>
<evidence type="ECO:0000313" key="3">
    <source>
        <dbReference type="Proteomes" id="UP001066276"/>
    </source>
</evidence>
<protein>
    <submittedName>
        <fullName evidence="2">Uncharacterized protein</fullName>
    </submittedName>
</protein>
<reference evidence="2" key="1">
    <citation type="journal article" date="2022" name="bioRxiv">
        <title>Sequencing and chromosome-scale assembly of the giantPleurodeles waltlgenome.</title>
        <authorList>
            <person name="Brown T."/>
            <person name="Elewa A."/>
            <person name="Iarovenko S."/>
            <person name="Subramanian E."/>
            <person name="Araus A.J."/>
            <person name="Petzold A."/>
            <person name="Susuki M."/>
            <person name="Suzuki K.-i.T."/>
            <person name="Hayashi T."/>
            <person name="Toyoda A."/>
            <person name="Oliveira C."/>
            <person name="Osipova E."/>
            <person name="Leigh N.D."/>
            <person name="Simon A."/>
            <person name="Yun M.H."/>
        </authorList>
    </citation>
    <scope>NUCLEOTIDE SEQUENCE</scope>
    <source>
        <strain evidence="2">20211129_DDA</strain>
        <tissue evidence="2">Liver</tissue>
    </source>
</reference>
<evidence type="ECO:0000313" key="2">
    <source>
        <dbReference type="EMBL" id="KAJ1120506.1"/>
    </source>
</evidence>
<organism evidence="2 3">
    <name type="scientific">Pleurodeles waltl</name>
    <name type="common">Iberian ribbed newt</name>
    <dbReference type="NCBI Taxonomy" id="8319"/>
    <lineage>
        <taxon>Eukaryota</taxon>
        <taxon>Metazoa</taxon>
        <taxon>Chordata</taxon>
        <taxon>Craniata</taxon>
        <taxon>Vertebrata</taxon>
        <taxon>Euteleostomi</taxon>
        <taxon>Amphibia</taxon>
        <taxon>Batrachia</taxon>
        <taxon>Caudata</taxon>
        <taxon>Salamandroidea</taxon>
        <taxon>Salamandridae</taxon>
        <taxon>Pleurodelinae</taxon>
        <taxon>Pleurodeles</taxon>
    </lineage>
</organism>
<name>A0AAV7NYM3_PLEWA</name>
<feature type="compositionally biased region" description="Basic and acidic residues" evidence="1">
    <location>
        <begin position="8"/>
        <end position="21"/>
    </location>
</feature>
<dbReference type="AlphaFoldDB" id="A0AAV7NYM3"/>
<comment type="caution">
    <text evidence="2">The sequence shown here is derived from an EMBL/GenBank/DDBJ whole genome shotgun (WGS) entry which is preliminary data.</text>
</comment>
<feature type="compositionally biased region" description="Basic and acidic residues" evidence="1">
    <location>
        <begin position="49"/>
        <end position="67"/>
    </location>
</feature>
<keyword evidence="3" id="KW-1185">Reference proteome</keyword>
<accession>A0AAV7NYM3</accession>
<gene>
    <name evidence="2" type="ORF">NDU88_008671</name>
</gene>
<evidence type="ECO:0000256" key="1">
    <source>
        <dbReference type="SAM" id="MobiDB-lite"/>
    </source>
</evidence>
<sequence length="99" mass="11570">MKMRKKMLREDGLHLHREMGRPTRRILSGKGGWSGQGEMQWSRMGTEVLTRRNEAKKRENLSWKNESRVQSTPPREMENPRTAPATIRKEALGTLQLRT</sequence>